<dbReference type="EMBL" id="PYDT01000002">
    <property type="protein sequence ID" value="THU71130.1"/>
    <property type="molecule type" value="Genomic_DNA"/>
</dbReference>
<organism evidence="3 4">
    <name type="scientific">Musa balbisiana</name>
    <name type="common">Banana</name>
    <dbReference type="NCBI Taxonomy" id="52838"/>
    <lineage>
        <taxon>Eukaryota</taxon>
        <taxon>Viridiplantae</taxon>
        <taxon>Streptophyta</taxon>
        <taxon>Embryophyta</taxon>
        <taxon>Tracheophyta</taxon>
        <taxon>Spermatophyta</taxon>
        <taxon>Magnoliopsida</taxon>
        <taxon>Liliopsida</taxon>
        <taxon>Zingiberales</taxon>
        <taxon>Musaceae</taxon>
        <taxon>Musa</taxon>
    </lineage>
</organism>
<dbReference type="Proteomes" id="UP000317650">
    <property type="component" value="Chromosome 8"/>
</dbReference>
<dbReference type="InterPro" id="IPR036412">
    <property type="entry name" value="HAD-like_sf"/>
</dbReference>
<dbReference type="STRING" id="52838.A0A4S8K820"/>
<comment type="caution">
    <text evidence="3">The sequence shown here is derived from an EMBL/GenBank/DDBJ whole genome shotgun (WGS) entry which is preliminary data.</text>
</comment>
<dbReference type="SUPFAM" id="SSF56784">
    <property type="entry name" value="HAD-like"/>
    <property type="match status" value="1"/>
</dbReference>
<accession>A0A4S8K820</accession>
<dbReference type="GO" id="GO:0003993">
    <property type="term" value="F:acid phosphatase activity"/>
    <property type="evidence" value="ECO:0007669"/>
    <property type="project" value="InterPro"/>
</dbReference>
<reference evidence="3 4" key="1">
    <citation type="journal article" date="2019" name="Nat. Plants">
        <title>Genome sequencing of Musa balbisiana reveals subgenome evolution and function divergence in polyploid bananas.</title>
        <authorList>
            <person name="Yao X."/>
        </authorList>
    </citation>
    <scope>NUCLEOTIDE SEQUENCE [LARGE SCALE GENOMIC DNA]</scope>
    <source>
        <strain evidence="4">cv. DH-PKW</strain>
        <tissue evidence="3">Leaves</tissue>
    </source>
</reference>
<sequence>MAPLTYSSIASIPPPSLLLRLPSLFGAISRRPLEHMSLLSIIQDGSGPASLVPTSLYGRTRRSPSTAPPRVTPPPGTSLEDPVGGERFEGRRQAVRAGESCVRDYGEEWIGETHVFEVLVGHPDYEVTGSSVLFKDQNLTEMEPEDRSHVGLFMSFRTPVEIPGFYSLVIPKVAVSNMNPKFVDRIVNEVFSGGEKKWNEILQLAVCILTLPLYDKINSVLEAYLAILDEIDSGLDVDALQDEDCMIVKTGDVSLANQLEREGYRGMSIVLELPRCADSSVSAIPSMAALWETLLLLLANLCWGAIAARPCSGSASASASGSASDMSYCLSWRVAVEANNAQAWRTVPAQCTRYVEDYMLGGQYNRDLDTAIDQIFIYLNGTLAADDGMDAWILDVDDTCLSNLLYYKDKHFGGDPYDPLAFKSWAQKGVCPAIPAVLQLYKRLIEKGFKVFLLTGRDEVVFSSSTSQNLHAQGFTGHERLILRNQAYRGQGAAVFKSAIRKQLVSEGYRIRGNIGDQWSDLSGDCIGNRLFKLPNPMYFVP</sequence>
<dbReference type="CDD" id="cd07535">
    <property type="entry name" value="HAD_VSP"/>
    <property type="match status" value="1"/>
</dbReference>
<dbReference type="Gene3D" id="3.40.50.1000">
    <property type="entry name" value="HAD superfamily/HAD-like"/>
    <property type="match status" value="1"/>
</dbReference>
<dbReference type="InterPro" id="IPR023214">
    <property type="entry name" value="HAD_sf"/>
</dbReference>
<dbReference type="PANTHER" id="PTHR31284">
    <property type="entry name" value="ACID PHOSPHATASE-LIKE PROTEIN"/>
    <property type="match status" value="1"/>
</dbReference>
<evidence type="ECO:0000313" key="4">
    <source>
        <dbReference type="Proteomes" id="UP000317650"/>
    </source>
</evidence>
<dbReference type="NCBIfam" id="TIGR01675">
    <property type="entry name" value="plant-AP"/>
    <property type="match status" value="1"/>
</dbReference>
<evidence type="ECO:0000256" key="2">
    <source>
        <dbReference type="SAM" id="MobiDB-lite"/>
    </source>
</evidence>
<dbReference type="InterPro" id="IPR010028">
    <property type="entry name" value="Acid_phosphatase_pln"/>
</dbReference>
<dbReference type="PANTHER" id="PTHR31284:SF9">
    <property type="entry name" value="HAD SUPERFAMILY, SUBFAMILY IIIB ACID PHOSPHATASE"/>
    <property type="match status" value="1"/>
</dbReference>
<feature type="region of interest" description="Disordered" evidence="2">
    <location>
        <begin position="52"/>
        <end position="86"/>
    </location>
</feature>
<dbReference type="AlphaFoldDB" id="A0A4S8K820"/>
<name>A0A4S8K820_MUSBA</name>
<dbReference type="Gene3D" id="6.10.330.10">
    <property type="match status" value="1"/>
</dbReference>
<dbReference type="Pfam" id="PF03767">
    <property type="entry name" value="Acid_phosphat_B"/>
    <property type="match status" value="1"/>
</dbReference>
<feature type="compositionally biased region" description="Pro residues" evidence="2">
    <location>
        <begin position="66"/>
        <end position="76"/>
    </location>
</feature>
<evidence type="ECO:0000256" key="1">
    <source>
        <dbReference type="ARBA" id="ARBA00022729"/>
    </source>
</evidence>
<dbReference type="InterPro" id="IPR005519">
    <property type="entry name" value="Acid_phosphat_B-like"/>
</dbReference>
<proteinExistence type="predicted"/>
<evidence type="ECO:0000313" key="3">
    <source>
        <dbReference type="EMBL" id="THU71130.1"/>
    </source>
</evidence>
<keyword evidence="1" id="KW-0732">Signal</keyword>
<evidence type="ECO:0008006" key="5">
    <source>
        <dbReference type="Google" id="ProtNLM"/>
    </source>
</evidence>
<keyword evidence="4" id="KW-1185">Reference proteome</keyword>
<gene>
    <name evidence="3" type="ORF">C4D60_Mb08t32290</name>
</gene>
<protein>
    <recommendedName>
        <fullName evidence="5">Acid phosphatase</fullName>
    </recommendedName>
</protein>